<evidence type="ECO:0000313" key="1">
    <source>
        <dbReference type="EMBL" id="VFK13630.1"/>
    </source>
</evidence>
<dbReference type="EMBL" id="CAADFK010000050">
    <property type="protein sequence ID" value="VFK13630.1"/>
    <property type="molecule type" value="Genomic_DNA"/>
</dbReference>
<name>A0A450W9C7_9GAMM</name>
<sequence>MDIRGEFKRVLCTSHPWLDIAEPKKDGQFSWVLKIKYLPHSILVSHPCVTSLYQEIAHFAQKSLKEFCYPTCDSTRDNDKRCSAAAINRTWRSFASNQQGMISVGKAESTFRKTVLEHVSASRQDPNGVFLAQAPIFSEFLFFRYIKTWIHS</sequence>
<protein>
    <submittedName>
        <fullName evidence="1">Uncharacterized protein</fullName>
    </submittedName>
</protein>
<proteinExistence type="predicted"/>
<dbReference type="AlphaFoldDB" id="A0A450W9C7"/>
<accession>A0A450W9C7</accession>
<gene>
    <name evidence="1" type="ORF">BECKLPF1236B_GA0070989_10509</name>
</gene>
<reference evidence="1" key="1">
    <citation type="submission" date="2019-02" db="EMBL/GenBank/DDBJ databases">
        <authorList>
            <person name="Gruber-Vodicka R. H."/>
            <person name="Seah K. B. B."/>
        </authorList>
    </citation>
    <scope>NUCLEOTIDE SEQUENCE</scope>
    <source>
        <strain evidence="1">BECK_S313</strain>
    </source>
</reference>
<organism evidence="1">
    <name type="scientific">Candidatus Kentrum sp. LPFa</name>
    <dbReference type="NCBI Taxonomy" id="2126335"/>
    <lineage>
        <taxon>Bacteria</taxon>
        <taxon>Pseudomonadati</taxon>
        <taxon>Pseudomonadota</taxon>
        <taxon>Gammaproteobacteria</taxon>
        <taxon>Candidatus Kentrum</taxon>
    </lineage>
</organism>